<name>A0A0K9PT82_ZOSMR</name>
<keyword evidence="2" id="KW-1185">Reference proteome</keyword>
<comment type="caution">
    <text evidence="1">The sequence shown here is derived from an EMBL/GenBank/DDBJ whole genome shotgun (WGS) entry which is preliminary data.</text>
</comment>
<accession>A0A0K9PT82</accession>
<evidence type="ECO:0000313" key="1">
    <source>
        <dbReference type="EMBL" id="KMZ71450.1"/>
    </source>
</evidence>
<dbReference type="EMBL" id="LFYR01000671">
    <property type="protein sequence ID" value="KMZ71450.1"/>
    <property type="molecule type" value="Genomic_DNA"/>
</dbReference>
<dbReference type="Proteomes" id="UP000036987">
    <property type="component" value="Unassembled WGS sequence"/>
</dbReference>
<proteinExistence type="predicted"/>
<protein>
    <submittedName>
        <fullName evidence="1">Uncharacterized protein</fullName>
    </submittedName>
</protein>
<dbReference type="AlphaFoldDB" id="A0A0K9PT82"/>
<reference evidence="2" key="1">
    <citation type="journal article" date="2016" name="Nature">
        <title>The genome of the seagrass Zostera marina reveals angiosperm adaptation to the sea.</title>
        <authorList>
            <person name="Olsen J.L."/>
            <person name="Rouze P."/>
            <person name="Verhelst B."/>
            <person name="Lin Y.-C."/>
            <person name="Bayer T."/>
            <person name="Collen J."/>
            <person name="Dattolo E."/>
            <person name="De Paoli E."/>
            <person name="Dittami S."/>
            <person name="Maumus F."/>
            <person name="Michel G."/>
            <person name="Kersting A."/>
            <person name="Lauritano C."/>
            <person name="Lohaus R."/>
            <person name="Toepel M."/>
            <person name="Tonon T."/>
            <person name="Vanneste K."/>
            <person name="Amirebrahimi M."/>
            <person name="Brakel J."/>
            <person name="Bostroem C."/>
            <person name="Chovatia M."/>
            <person name="Grimwood J."/>
            <person name="Jenkins J.W."/>
            <person name="Jueterbock A."/>
            <person name="Mraz A."/>
            <person name="Stam W.T."/>
            <person name="Tice H."/>
            <person name="Bornberg-Bauer E."/>
            <person name="Green P.J."/>
            <person name="Pearson G.A."/>
            <person name="Procaccini G."/>
            <person name="Duarte C.M."/>
            <person name="Schmutz J."/>
            <person name="Reusch T.B.H."/>
            <person name="Van de Peer Y."/>
        </authorList>
    </citation>
    <scope>NUCLEOTIDE SEQUENCE [LARGE SCALE GENOMIC DNA]</scope>
    <source>
        <strain evidence="2">cv. Finnish</strain>
    </source>
</reference>
<sequence>MINSTRFFIGVGNPLFLYGWIKDLPSRFLLSPKPKPNLLYSHSQSFRSPMIPNLCPEIPNLCPASTSLFQTHMC</sequence>
<evidence type="ECO:0000313" key="2">
    <source>
        <dbReference type="Proteomes" id="UP000036987"/>
    </source>
</evidence>
<organism evidence="1 2">
    <name type="scientific">Zostera marina</name>
    <name type="common">Eelgrass</name>
    <dbReference type="NCBI Taxonomy" id="29655"/>
    <lineage>
        <taxon>Eukaryota</taxon>
        <taxon>Viridiplantae</taxon>
        <taxon>Streptophyta</taxon>
        <taxon>Embryophyta</taxon>
        <taxon>Tracheophyta</taxon>
        <taxon>Spermatophyta</taxon>
        <taxon>Magnoliopsida</taxon>
        <taxon>Liliopsida</taxon>
        <taxon>Zosteraceae</taxon>
        <taxon>Zostera</taxon>
    </lineage>
</organism>
<gene>
    <name evidence="1" type="ORF">ZOSMA_17G00050</name>
</gene>